<accession>A0A4Z0D910</accession>
<evidence type="ECO:0000313" key="1">
    <source>
        <dbReference type="EMBL" id="TFZ41341.1"/>
    </source>
</evidence>
<dbReference type="RefSeq" id="WP_135270278.1">
    <property type="nucleotide sequence ID" value="NZ_SRIB01000002.1"/>
</dbReference>
<name>A0A4Z0D910_9FIRM</name>
<dbReference type="OrthoDB" id="9930935at2"/>
<proteinExistence type="predicted"/>
<gene>
    <name evidence="1" type="ORF">E4100_01825</name>
    <name evidence="2" type="ORF">E4100_01835</name>
</gene>
<dbReference type="Proteomes" id="UP000298381">
    <property type="component" value="Unassembled WGS sequence"/>
</dbReference>
<dbReference type="PROSITE" id="PS51257">
    <property type="entry name" value="PROKAR_LIPOPROTEIN"/>
    <property type="match status" value="1"/>
</dbReference>
<keyword evidence="3" id="KW-1185">Reference proteome</keyword>
<dbReference type="EMBL" id="SRIB01000002">
    <property type="protein sequence ID" value="TFZ41343.1"/>
    <property type="molecule type" value="Genomic_DNA"/>
</dbReference>
<sequence length="187" mass="22411">MRKIKIISIVLVNLLIVILLTSCINSNDEENIPDEDKEVIESFLNSYFEQFNYSEEDWENLIEKLDAEMIRLGKDEIDLEMLNNLDDDSWMKTWEETLTVEEIDRLIKNRLLPNLYLKEYKEVQYSIEELKKTNDSDSYSAKIKFTNVDNKNDEKEIYILLDMVDTEQGRRIKYVDLEEFKNLFDKK</sequence>
<dbReference type="EMBL" id="SRIB01000002">
    <property type="protein sequence ID" value="TFZ41341.1"/>
    <property type="molecule type" value="Genomic_DNA"/>
</dbReference>
<protein>
    <recommendedName>
        <fullName evidence="4">Lipoprotein</fullName>
    </recommendedName>
</protein>
<evidence type="ECO:0000313" key="3">
    <source>
        <dbReference type="Proteomes" id="UP000298381"/>
    </source>
</evidence>
<comment type="caution">
    <text evidence="2">The sequence shown here is derived from an EMBL/GenBank/DDBJ whole genome shotgun (WGS) entry which is preliminary data.</text>
</comment>
<dbReference type="AlphaFoldDB" id="A0A4Z0D910"/>
<evidence type="ECO:0008006" key="4">
    <source>
        <dbReference type="Google" id="ProtNLM"/>
    </source>
</evidence>
<evidence type="ECO:0000313" key="2">
    <source>
        <dbReference type="EMBL" id="TFZ41343.1"/>
    </source>
</evidence>
<reference evidence="2 3" key="1">
    <citation type="submission" date="2019-03" db="EMBL/GenBank/DDBJ databases">
        <title>Draft genome sequence data and analysis of a Fermenting Bacterium, Soehngenia longevitae strain 1933PT, isolated from petroleum reservoir in Azerbaijan.</title>
        <authorList>
            <person name="Grouzdev D.S."/>
            <person name="Bidzhieva S.K."/>
            <person name="Sokolova D.S."/>
            <person name="Tourova T.P."/>
            <person name="Poltaraus A.B."/>
            <person name="Nazina T.N."/>
        </authorList>
    </citation>
    <scope>NUCLEOTIDE SEQUENCE [LARGE SCALE GENOMIC DNA]</scope>
    <source>
        <strain evidence="2 3">1933P</strain>
    </source>
</reference>
<organism evidence="2 3">
    <name type="scientific">Soehngenia longivitae</name>
    <dbReference type="NCBI Taxonomy" id="2562294"/>
    <lineage>
        <taxon>Bacteria</taxon>
        <taxon>Bacillati</taxon>
        <taxon>Bacillota</taxon>
        <taxon>Tissierellia</taxon>
        <taxon>Tissierellales</taxon>
        <taxon>Tissierellaceae</taxon>
        <taxon>Soehngenia</taxon>
    </lineage>
</organism>